<organism evidence="1 2">
    <name type="scientific">Calocera viscosa (strain TUFC12733)</name>
    <dbReference type="NCBI Taxonomy" id="1330018"/>
    <lineage>
        <taxon>Eukaryota</taxon>
        <taxon>Fungi</taxon>
        <taxon>Dikarya</taxon>
        <taxon>Basidiomycota</taxon>
        <taxon>Agaricomycotina</taxon>
        <taxon>Dacrymycetes</taxon>
        <taxon>Dacrymycetales</taxon>
        <taxon>Dacrymycetaceae</taxon>
        <taxon>Calocera</taxon>
    </lineage>
</organism>
<dbReference type="OrthoDB" id="3341102at2759"/>
<keyword evidence="2" id="KW-1185">Reference proteome</keyword>
<evidence type="ECO:0000313" key="1">
    <source>
        <dbReference type="EMBL" id="KZO92899.1"/>
    </source>
</evidence>
<dbReference type="EMBL" id="KV417306">
    <property type="protein sequence ID" value="KZO92899.1"/>
    <property type="molecule type" value="Genomic_DNA"/>
</dbReference>
<dbReference type="AlphaFoldDB" id="A0A167IRX9"/>
<reference evidence="1 2" key="1">
    <citation type="journal article" date="2016" name="Mol. Biol. Evol.">
        <title>Comparative Genomics of Early-Diverging Mushroom-Forming Fungi Provides Insights into the Origins of Lignocellulose Decay Capabilities.</title>
        <authorList>
            <person name="Nagy L.G."/>
            <person name="Riley R."/>
            <person name="Tritt A."/>
            <person name="Adam C."/>
            <person name="Daum C."/>
            <person name="Floudas D."/>
            <person name="Sun H."/>
            <person name="Yadav J.S."/>
            <person name="Pangilinan J."/>
            <person name="Larsson K.H."/>
            <person name="Matsuura K."/>
            <person name="Barry K."/>
            <person name="Labutti K."/>
            <person name="Kuo R."/>
            <person name="Ohm R.A."/>
            <person name="Bhattacharya S.S."/>
            <person name="Shirouzu T."/>
            <person name="Yoshinaga Y."/>
            <person name="Martin F.M."/>
            <person name="Grigoriev I.V."/>
            <person name="Hibbett D.S."/>
        </authorList>
    </citation>
    <scope>NUCLEOTIDE SEQUENCE [LARGE SCALE GENOMIC DNA]</scope>
    <source>
        <strain evidence="1 2">TUFC12733</strain>
    </source>
</reference>
<dbReference type="STRING" id="1330018.A0A167IRX9"/>
<evidence type="ECO:0008006" key="3">
    <source>
        <dbReference type="Google" id="ProtNLM"/>
    </source>
</evidence>
<sequence>MAFVRRFLREQLGWTLRCATKAAQKLPDDWRSSTFKAALRAAYAIQHYYVPASCIVNSDETQLLLQHGGNCSYAPINSRQVDVLGKEEKRACTIMTSLAMDGTLLPFQSIWKGCTNRSLPFGNDTSNPILREAVQQGHIFTLSHSSTYWTNLRTLQVFVTSLLAPYFETQNKKNNCESHAPCLWVIDVYSVHRSEEFRNWMHDSYPWILLHYIPASCTGVWQPADVGLQRRLKTKLCQSALADVADEMLEQLQSGCAPSAVMLDTSLPRLRNRTVGWLLQAYRQLNQLGIMSMQH</sequence>
<evidence type="ECO:0000313" key="2">
    <source>
        <dbReference type="Proteomes" id="UP000076738"/>
    </source>
</evidence>
<name>A0A167IRX9_CALVF</name>
<accession>A0A167IRX9</accession>
<gene>
    <name evidence="1" type="ORF">CALVIDRAFT_546841</name>
</gene>
<proteinExistence type="predicted"/>
<protein>
    <recommendedName>
        <fullName evidence="3">DDE-1 domain-containing protein</fullName>
    </recommendedName>
</protein>
<dbReference type="Proteomes" id="UP000076738">
    <property type="component" value="Unassembled WGS sequence"/>
</dbReference>